<evidence type="ECO:0000256" key="7">
    <source>
        <dbReference type="ARBA" id="ARBA00022958"/>
    </source>
</evidence>
<feature type="transmembrane region" description="Helical" evidence="13">
    <location>
        <begin position="92"/>
        <end position="112"/>
    </location>
</feature>
<reference evidence="14 15" key="1">
    <citation type="submission" date="2018-05" db="EMBL/GenBank/DDBJ databases">
        <title>Genomic Encyclopedia of Type Strains, Phase IV (KMG-IV): sequencing the most valuable type-strain genomes for metagenomic binning, comparative biology and taxonomic classification.</title>
        <authorList>
            <person name="Goeker M."/>
        </authorList>
    </citation>
    <scope>NUCLEOTIDE SEQUENCE [LARGE SCALE GENOMIC DNA]</scope>
    <source>
        <strain evidence="14 15">DSM 14263</strain>
    </source>
</reference>
<dbReference type="EMBL" id="QGHC01000008">
    <property type="protein sequence ID" value="PWK85818.1"/>
    <property type="molecule type" value="Genomic_DNA"/>
</dbReference>
<feature type="transmembrane region" description="Helical" evidence="13">
    <location>
        <begin position="21"/>
        <end position="39"/>
    </location>
</feature>
<evidence type="ECO:0000256" key="10">
    <source>
        <dbReference type="ARBA" id="ARBA00023136"/>
    </source>
</evidence>
<evidence type="ECO:0000256" key="4">
    <source>
        <dbReference type="ARBA" id="ARBA00022538"/>
    </source>
</evidence>
<comment type="similarity">
    <text evidence="2">Belongs to the TMEM175 family.</text>
</comment>
<evidence type="ECO:0000256" key="13">
    <source>
        <dbReference type="SAM" id="Phobius"/>
    </source>
</evidence>
<comment type="catalytic activity">
    <reaction evidence="12">
        <text>K(+)(in) = K(+)(out)</text>
        <dbReference type="Rhea" id="RHEA:29463"/>
        <dbReference type="ChEBI" id="CHEBI:29103"/>
    </reaction>
</comment>
<dbReference type="Pfam" id="PF06736">
    <property type="entry name" value="TMEM175"/>
    <property type="match status" value="1"/>
</dbReference>
<organism evidence="14 15">
    <name type="scientific">Fulvimonas soli</name>
    <dbReference type="NCBI Taxonomy" id="155197"/>
    <lineage>
        <taxon>Bacteria</taxon>
        <taxon>Pseudomonadati</taxon>
        <taxon>Pseudomonadota</taxon>
        <taxon>Gammaproteobacteria</taxon>
        <taxon>Lysobacterales</taxon>
        <taxon>Rhodanobacteraceae</taxon>
        <taxon>Fulvimonas</taxon>
    </lineage>
</organism>
<evidence type="ECO:0000256" key="1">
    <source>
        <dbReference type="ARBA" id="ARBA00004141"/>
    </source>
</evidence>
<feature type="transmembrane region" description="Helical" evidence="13">
    <location>
        <begin position="159"/>
        <end position="179"/>
    </location>
</feature>
<keyword evidence="9" id="KW-0406">Ion transport</keyword>
<dbReference type="Proteomes" id="UP000245812">
    <property type="component" value="Unassembled WGS sequence"/>
</dbReference>
<evidence type="ECO:0000313" key="14">
    <source>
        <dbReference type="EMBL" id="PWK85818.1"/>
    </source>
</evidence>
<evidence type="ECO:0000256" key="11">
    <source>
        <dbReference type="ARBA" id="ARBA00023303"/>
    </source>
</evidence>
<keyword evidence="4" id="KW-0633">Potassium transport</keyword>
<dbReference type="RefSeq" id="WP_109723947.1">
    <property type="nucleotide sequence ID" value="NZ_MSZV01000151.1"/>
</dbReference>
<feature type="transmembrane region" description="Helical" evidence="13">
    <location>
        <begin position="124"/>
        <end position="147"/>
    </location>
</feature>
<evidence type="ECO:0000313" key="15">
    <source>
        <dbReference type="Proteomes" id="UP000245812"/>
    </source>
</evidence>
<keyword evidence="10 13" id="KW-0472">Membrane</keyword>
<keyword evidence="11" id="KW-0407">Ion channel</keyword>
<evidence type="ECO:0000256" key="3">
    <source>
        <dbReference type="ARBA" id="ARBA00022448"/>
    </source>
</evidence>
<comment type="subcellular location">
    <subcellularLocation>
        <location evidence="1">Membrane</location>
        <topology evidence="1">Multi-pass membrane protein</topology>
    </subcellularLocation>
</comment>
<dbReference type="GO" id="GO:0015252">
    <property type="term" value="F:proton channel activity"/>
    <property type="evidence" value="ECO:0007669"/>
    <property type="project" value="InterPro"/>
</dbReference>
<dbReference type="AlphaFoldDB" id="A0A316HYQ2"/>
<keyword evidence="3" id="KW-0813">Transport</keyword>
<sequence>MEPSKSLPVREHHVHQRHFDRLVMLSDGVFAIALTLSAVELKPEAAPGESLLRAWAVPLLVYFVSFAIVGGVWMRHRRVLANLRRVDAPSTLLTLLLLSLVSLMPVVVRVMLTSAGDASRDGMLFYALALMANYLCLAASWGYAAFVGDLAPDVPKARAWGWLLQDLFVAVMFGAVALYSLHLKPLALLATLAGLALRFASSRLDKASKGAGSIVPADSAER</sequence>
<comment type="caution">
    <text evidence="14">The sequence shown here is derived from an EMBL/GenBank/DDBJ whole genome shotgun (WGS) entry which is preliminary data.</text>
</comment>
<name>A0A316HYQ2_9GAMM</name>
<evidence type="ECO:0000256" key="8">
    <source>
        <dbReference type="ARBA" id="ARBA00022989"/>
    </source>
</evidence>
<proteinExistence type="inferred from homology"/>
<keyword evidence="15" id="KW-1185">Reference proteome</keyword>
<dbReference type="GO" id="GO:0005267">
    <property type="term" value="F:potassium channel activity"/>
    <property type="evidence" value="ECO:0007669"/>
    <property type="project" value="UniProtKB-KW"/>
</dbReference>
<keyword evidence="6" id="KW-0631">Potassium channel</keyword>
<dbReference type="InterPro" id="IPR010617">
    <property type="entry name" value="TMEM175-like"/>
</dbReference>
<evidence type="ECO:0000256" key="2">
    <source>
        <dbReference type="ARBA" id="ARBA00006920"/>
    </source>
</evidence>
<dbReference type="GO" id="GO:0016020">
    <property type="term" value="C:membrane"/>
    <property type="evidence" value="ECO:0007669"/>
    <property type="project" value="UniProtKB-SubCell"/>
</dbReference>
<evidence type="ECO:0000256" key="9">
    <source>
        <dbReference type="ARBA" id="ARBA00023065"/>
    </source>
</evidence>
<protein>
    <submittedName>
        <fullName evidence="14">Putative membrane protein</fullName>
    </submittedName>
</protein>
<accession>A0A316HYQ2</accession>
<keyword evidence="8 13" id="KW-1133">Transmembrane helix</keyword>
<feature type="transmembrane region" description="Helical" evidence="13">
    <location>
        <begin position="51"/>
        <end position="72"/>
    </location>
</feature>
<evidence type="ECO:0000256" key="12">
    <source>
        <dbReference type="ARBA" id="ARBA00034430"/>
    </source>
</evidence>
<dbReference type="OrthoDB" id="7626281at2"/>
<gene>
    <name evidence="14" type="ORF">C7456_108114</name>
</gene>
<keyword evidence="5 13" id="KW-0812">Transmembrane</keyword>
<evidence type="ECO:0000256" key="5">
    <source>
        <dbReference type="ARBA" id="ARBA00022692"/>
    </source>
</evidence>
<keyword evidence="7" id="KW-0630">Potassium</keyword>
<evidence type="ECO:0000256" key="6">
    <source>
        <dbReference type="ARBA" id="ARBA00022826"/>
    </source>
</evidence>